<dbReference type="PANTHER" id="PTHR15949">
    <property type="entry name" value="TESTIS-EXPRESSED PROTEIN 264"/>
    <property type="match status" value="1"/>
</dbReference>
<dbReference type="GO" id="GO:0106300">
    <property type="term" value="P:protein-DNA covalent cross-linking repair"/>
    <property type="evidence" value="ECO:0007669"/>
    <property type="project" value="TreeGrafter"/>
</dbReference>
<dbReference type="GO" id="GO:0005634">
    <property type="term" value="C:nucleus"/>
    <property type="evidence" value="ECO:0007669"/>
    <property type="project" value="TreeGrafter"/>
</dbReference>
<feature type="compositionally biased region" description="Low complexity" evidence="1">
    <location>
        <begin position="228"/>
        <end position="238"/>
    </location>
</feature>
<reference evidence="4" key="1">
    <citation type="submission" date="2011-08" db="EMBL/GenBank/DDBJ databases">
        <authorList>
            <person name="Rombauts S."/>
        </authorList>
    </citation>
    <scope>NUCLEOTIDE SEQUENCE</scope>
    <source>
        <strain evidence="4">London</strain>
    </source>
</reference>
<dbReference type="GO" id="GO:0061709">
    <property type="term" value="P:reticulophagy"/>
    <property type="evidence" value="ECO:0007669"/>
    <property type="project" value="TreeGrafter"/>
</dbReference>
<dbReference type="HOGENOM" id="CLU_1108329_0_0_1"/>
<keyword evidence="2" id="KW-1133">Transmembrane helix</keyword>
<keyword evidence="4" id="KW-1185">Reference proteome</keyword>
<dbReference type="Proteomes" id="UP000015104">
    <property type="component" value="Unassembled WGS sequence"/>
</dbReference>
<dbReference type="AlphaFoldDB" id="T1KGZ5"/>
<sequence>MLIELSIIFLSIALAVTVFLALCYFGLFETISVKTGESPYDFGGKKFIYKMYKANSANIGPNFTKLTALLYPFKDETLVPVLITQPLGFKSTKSLLGVLFEQNNEAVEKMLLSKDYKIMTLPQVNHVVSATFTNKGSISVVIALKRVYPVITDYIKENKLCAYPSIEIYKGDMIYFLSPLSKQQDFFMNEDSSESSSEEGDSDDGPVDGDQDLRDNDDSDDDNNAVPSTASSIASSSSSFEQLIADDVLTS</sequence>
<gene>
    <name evidence="3" type="primary">107364036</name>
</gene>
<dbReference type="GO" id="GO:0005789">
    <property type="term" value="C:endoplasmic reticulum membrane"/>
    <property type="evidence" value="ECO:0007669"/>
    <property type="project" value="TreeGrafter"/>
</dbReference>
<accession>T1KGZ5</accession>
<evidence type="ECO:0000313" key="3">
    <source>
        <dbReference type="EnsemblMetazoa" id="tetur11g02560.1"/>
    </source>
</evidence>
<dbReference type="GO" id="GO:0000421">
    <property type="term" value="C:autophagosome membrane"/>
    <property type="evidence" value="ECO:0007669"/>
    <property type="project" value="TreeGrafter"/>
</dbReference>
<evidence type="ECO:0000256" key="2">
    <source>
        <dbReference type="SAM" id="Phobius"/>
    </source>
</evidence>
<feature type="region of interest" description="Disordered" evidence="1">
    <location>
        <begin position="188"/>
        <end position="238"/>
    </location>
</feature>
<dbReference type="OrthoDB" id="2140079at2759"/>
<evidence type="ECO:0000313" key="4">
    <source>
        <dbReference type="Proteomes" id="UP000015104"/>
    </source>
</evidence>
<name>T1KGZ5_TETUR</name>
<dbReference type="PANTHER" id="PTHR15949:SF3">
    <property type="entry name" value="TESTIS-EXPRESSED PROTEIN 264"/>
    <property type="match status" value="1"/>
</dbReference>
<dbReference type="OMA" id="SPICGAY"/>
<feature type="transmembrane region" description="Helical" evidence="2">
    <location>
        <begin position="7"/>
        <end position="27"/>
    </location>
</feature>
<dbReference type="EnsemblMetazoa" id="tetur11g02560.1">
    <property type="protein sequence ID" value="tetur11g02560.1"/>
    <property type="gene ID" value="tetur11g02560"/>
</dbReference>
<reference evidence="3" key="2">
    <citation type="submission" date="2015-06" db="UniProtKB">
        <authorList>
            <consortium name="EnsemblMetazoa"/>
        </authorList>
    </citation>
    <scope>IDENTIFICATION</scope>
</reference>
<proteinExistence type="predicted"/>
<keyword evidence="2" id="KW-0472">Membrane</keyword>
<dbReference type="eggNOG" id="ENOG502S3D1">
    <property type="taxonomic scope" value="Eukaryota"/>
</dbReference>
<dbReference type="EMBL" id="CAEY01000073">
    <property type="status" value="NOT_ANNOTATED_CDS"/>
    <property type="molecule type" value="Genomic_DNA"/>
</dbReference>
<dbReference type="GO" id="GO:0005657">
    <property type="term" value="C:replication fork"/>
    <property type="evidence" value="ECO:0007669"/>
    <property type="project" value="TreeGrafter"/>
</dbReference>
<protein>
    <submittedName>
        <fullName evidence="3">Uncharacterized protein</fullName>
    </submittedName>
</protein>
<feature type="compositionally biased region" description="Acidic residues" evidence="1">
    <location>
        <begin position="191"/>
        <end position="210"/>
    </location>
</feature>
<keyword evidence="2" id="KW-0812">Transmembrane</keyword>
<organism evidence="3 4">
    <name type="scientific">Tetranychus urticae</name>
    <name type="common">Two-spotted spider mite</name>
    <dbReference type="NCBI Taxonomy" id="32264"/>
    <lineage>
        <taxon>Eukaryota</taxon>
        <taxon>Metazoa</taxon>
        <taxon>Ecdysozoa</taxon>
        <taxon>Arthropoda</taxon>
        <taxon>Chelicerata</taxon>
        <taxon>Arachnida</taxon>
        <taxon>Acari</taxon>
        <taxon>Acariformes</taxon>
        <taxon>Trombidiformes</taxon>
        <taxon>Prostigmata</taxon>
        <taxon>Eleutherengona</taxon>
        <taxon>Raphignathae</taxon>
        <taxon>Tetranychoidea</taxon>
        <taxon>Tetranychidae</taxon>
        <taxon>Tetranychus</taxon>
    </lineage>
</organism>
<dbReference type="KEGG" id="tut:107364036"/>
<evidence type="ECO:0000256" key="1">
    <source>
        <dbReference type="SAM" id="MobiDB-lite"/>
    </source>
</evidence>